<dbReference type="PROSITE" id="PS51257">
    <property type="entry name" value="PROKAR_LIPOPROTEIN"/>
    <property type="match status" value="1"/>
</dbReference>
<dbReference type="AlphaFoldDB" id="A0A1E5T0J8"/>
<accession>A0A1E5T0J8</accession>
<dbReference type="Pfam" id="PF07676">
    <property type="entry name" value="PD40"/>
    <property type="match status" value="2"/>
</dbReference>
<comment type="similarity">
    <text evidence="1">Belongs to the TolB family.</text>
</comment>
<keyword evidence="3" id="KW-1185">Reference proteome</keyword>
<dbReference type="PANTHER" id="PTHR36842">
    <property type="entry name" value="PROTEIN TOLB HOMOLOG"/>
    <property type="match status" value="1"/>
</dbReference>
<name>A0A1E5T0J8_9BACT</name>
<dbReference type="RefSeq" id="WP_069836413.1">
    <property type="nucleotide sequence ID" value="NZ_MDGQ01000005.1"/>
</dbReference>
<organism evidence="2 3">
    <name type="scientific">Roseivirga misakiensis</name>
    <dbReference type="NCBI Taxonomy" id="1563681"/>
    <lineage>
        <taxon>Bacteria</taxon>
        <taxon>Pseudomonadati</taxon>
        <taxon>Bacteroidota</taxon>
        <taxon>Cytophagia</taxon>
        <taxon>Cytophagales</taxon>
        <taxon>Roseivirgaceae</taxon>
        <taxon>Roseivirga</taxon>
    </lineage>
</organism>
<proteinExistence type="inferred from homology"/>
<reference evidence="2 3" key="1">
    <citation type="submission" date="2016-08" db="EMBL/GenBank/DDBJ databases">
        <title>Draft genome of Fabibacter sp. strain SK-8.</title>
        <authorList>
            <person name="Wong S.-K."/>
            <person name="Hamasaki K."/>
            <person name="Yoshizawa S."/>
        </authorList>
    </citation>
    <scope>NUCLEOTIDE SEQUENCE [LARGE SCALE GENOMIC DNA]</scope>
    <source>
        <strain evidence="2 3">SK-8</strain>
    </source>
</reference>
<dbReference type="STRING" id="1563681.BFP71_15845"/>
<comment type="caution">
    <text evidence="2">The sequence shown here is derived from an EMBL/GenBank/DDBJ whole genome shotgun (WGS) entry which is preliminary data.</text>
</comment>
<dbReference type="InterPro" id="IPR011659">
    <property type="entry name" value="WD40"/>
</dbReference>
<dbReference type="Proteomes" id="UP000095552">
    <property type="component" value="Unassembled WGS sequence"/>
</dbReference>
<sequence>MRNLIYISSFILIVSCSPKDTFNGSEVIVYVKSENGEKGLFKSDILGKWERKLVDRPGPNWNPQWNKGLDRLIYYSNDSKGKFQMKAFDPNTKSVQFFKNFGFDTPMISADGKGLFYTRLRDGSRHIWRSDLDGSNRSQLTIGLGLNGPFSLSPDGKKMAYVSNYSGKTELYVVDLNSLEIGQLTDNDMVEQYSTWSPDSKKIAFTMRKSEANSQPDIYIIDKDGSNLNQLTKTPYAELELSWSLSGEKIAFHGSTENDGEQIYTIDIADGKFTKITSGDYQYGEPTWVPDSQQN</sequence>
<gene>
    <name evidence="2" type="ORF">BFP71_15845</name>
</gene>
<dbReference type="EMBL" id="MDGQ01000005">
    <property type="protein sequence ID" value="OEK04908.1"/>
    <property type="molecule type" value="Genomic_DNA"/>
</dbReference>
<evidence type="ECO:0008006" key="4">
    <source>
        <dbReference type="Google" id="ProtNLM"/>
    </source>
</evidence>
<dbReference type="SUPFAM" id="SSF69304">
    <property type="entry name" value="Tricorn protease N-terminal domain"/>
    <property type="match status" value="1"/>
</dbReference>
<dbReference type="InterPro" id="IPR011042">
    <property type="entry name" value="6-blade_b-propeller_TolB-like"/>
</dbReference>
<dbReference type="OrthoDB" id="8432779at2"/>
<evidence type="ECO:0000256" key="1">
    <source>
        <dbReference type="ARBA" id="ARBA00009820"/>
    </source>
</evidence>
<evidence type="ECO:0000313" key="3">
    <source>
        <dbReference type="Proteomes" id="UP000095552"/>
    </source>
</evidence>
<dbReference type="Gene3D" id="2.120.10.30">
    <property type="entry name" value="TolB, C-terminal domain"/>
    <property type="match status" value="2"/>
</dbReference>
<protein>
    <recommendedName>
        <fullName evidence="4">DUF5050 domain-containing protein</fullName>
    </recommendedName>
</protein>
<evidence type="ECO:0000313" key="2">
    <source>
        <dbReference type="EMBL" id="OEK04908.1"/>
    </source>
</evidence>